<evidence type="ECO:0000259" key="26">
    <source>
        <dbReference type="PROSITE" id="PS50885"/>
    </source>
</evidence>
<comment type="catalytic activity">
    <reaction evidence="1">
        <text>ATP + protein L-histidine = ADP + protein N-phospho-L-histidine.</text>
        <dbReference type="EC" id="2.7.13.3"/>
    </reaction>
</comment>
<evidence type="ECO:0000256" key="19">
    <source>
        <dbReference type="ARBA" id="ARBA00023026"/>
    </source>
</evidence>
<sequence length="393" mass="41661">MSVPRHGREVRGGRRVPGSAGGVRDPRRDVRPLDRLRSLKMKLGVLVAATVTLAAFLTWAGLYQHLGPTRTLPVAIVVSLVVTQVLARGMTSPLREMTAAARAMAAGDYSRRVRATSRDEVGQLAAAFNTMAEDLQQADLQRRELVANVSHELRTPVTALRAQLENLVDGVEDPDPATLATALAQTERLGHLVATLLDLSRLEAGAVGLQVAEVPLARLLADAADEGALVAPAKHLTFPVRVEPADLTVPADAARLQQVLANLVQNAVRHSPSGVPVDLVARRQGAEVLLEVTDRGPGIAPDQRQRVFERFVRGNTPAVTGQHSTGGTGLGLAIVRWAVELHGGRIEVADTPSGCTMRVHLPARRATTTSTVTTSDGRGDGSTADAGRAQTRA</sequence>
<comment type="subcellular location">
    <subcellularLocation>
        <location evidence="4">Cell membrane</location>
        <topology evidence="4">Multi-pass membrane protein</topology>
    </subcellularLocation>
</comment>
<keyword evidence="15" id="KW-0904">Protein phosphatase</keyword>
<feature type="transmembrane region" description="Helical" evidence="24">
    <location>
        <begin position="43"/>
        <end position="63"/>
    </location>
</feature>
<keyword evidence="24" id="KW-0472">Membrane</keyword>
<keyword evidence="9 24" id="KW-0812">Transmembrane</keyword>
<keyword evidence="10" id="KW-0547">Nucleotide-binding</keyword>
<dbReference type="PROSITE" id="PS50885">
    <property type="entry name" value="HAMP"/>
    <property type="match status" value="1"/>
</dbReference>
<dbReference type="EMBL" id="FOKA01000001">
    <property type="protein sequence ID" value="SFA70044.1"/>
    <property type="molecule type" value="Genomic_DNA"/>
</dbReference>
<name>A0A1I0V133_9CELL</name>
<keyword evidence="11 27" id="KW-0418">Kinase</keyword>
<evidence type="ECO:0000256" key="15">
    <source>
        <dbReference type="ARBA" id="ARBA00022912"/>
    </source>
</evidence>
<dbReference type="Pfam" id="PF00512">
    <property type="entry name" value="HisKA"/>
    <property type="match status" value="1"/>
</dbReference>
<keyword evidence="17" id="KW-0902">Two-component regulatory system</keyword>
<dbReference type="SMART" id="SM00304">
    <property type="entry name" value="HAMP"/>
    <property type="match status" value="1"/>
</dbReference>
<keyword evidence="7" id="KW-0597">Phosphoprotein</keyword>
<keyword evidence="14" id="KW-0460">Magnesium</keyword>
<dbReference type="EC" id="2.7.13.3" evidence="5"/>
<feature type="domain" description="HAMP" evidence="26">
    <location>
        <begin position="88"/>
        <end position="140"/>
    </location>
</feature>
<evidence type="ECO:0000256" key="18">
    <source>
        <dbReference type="ARBA" id="ARBA00023016"/>
    </source>
</evidence>
<dbReference type="AlphaFoldDB" id="A0A1I0V133"/>
<evidence type="ECO:0000256" key="6">
    <source>
        <dbReference type="ARBA" id="ARBA00022475"/>
    </source>
</evidence>
<evidence type="ECO:0000256" key="3">
    <source>
        <dbReference type="ARBA" id="ARBA00001946"/>
    </source>
</evidence>
<keyword evidence="18" id="KW-0346">Stress response</keyword>
<dbReference type="GO" id="GO:0004721">
    <property type="term" value="F:phosphoprotein phosphatase activity"/>
    <property type="evidence" value="ECO:0007669"/>
    <property type="project" value="UniProtKB-KW"/>
</dbReference>
<dbReference type="CDD" id="cd00082">
    <property type="entry name" value="HisKA"/>
    <property type="match status" value="1"/>
</dbReference>
<dbReference type="InterPro" id="IPR003594">
    <property type="entry name" value="HATPase_dom"/>
</dbReference>
<evidence type="ECO:0000256" key="2">
    <source>
        <dbReference type="ARBA" id="ARBA00001936"/>
    </source>
</evidence>
<evidence type="ECO:0000256" key="12">
    <source>
        <dbReference type="ARBA" id="ARBA00022801"/>
    </source>
</evidence>
<evidence type="ECO:0000313" key="27">
    <source>
        <dbReference type="EMBL" id="SFA70044.1"/>
    </source>
</evidence>
<evidence type="ECO:0000256" key="11">
    <source>
        <dbReference type="ARBA" id="ARBA00022777"/>
    </source>
</evidence>
<evidence type="ECO:0000256" key="9">
    <source>
        <dbReference type="ARBA" id="ARBA00022692"/>
    </source>
</evidence>
<dbReference type="SUPFAM" id="SSF55874">
    <property type="entry name" value="ATPase domain of HSP90 chaperone/DNA topoisomerase II/histidine kinase"/>
    <property type="match status" value="1"/>
</dbReference>
<dbReference type="CDD" id="cd00075">
    <property type="entry name" value="HATPase"/>
    <property type="match status" value="1"/>
</dbReference>
<dbReference type="SUPFAM" id="SSF47384">
    <property type="entry name" value="Homodimeric domain of signal transducing histidine kinase"/>
    <property type="match status" value="1"/>
</dbReference>
<evidence type="ECO:0000256" key="20">
    <source>
        <dbReference type="ARBA" id="ARBA00023211"/>
    </source>
</evidence>
<keyword evidence="28" id="KW-1185">Reference proteome</keyword>
<evidence type="ECO:0000256" key="10">
    <source>
        <dbReference type="ARBA" id="ARBA00022741"/>
    </source>
</evidence>
<evidence type="ECO:0000256" key="14">
    <source>
        <dbReference type="ARBA" id="ARBA00022842"/>
    </source>
</evidence>
<evidence type="ECO:0000256" key="4">
    <source>
        <dbReference type="ARBA" id="ARBA00004651"/>
    </source>
</evidence>
<keyword evidence="8" id="KW-0808">Transferase</keyword>
<dbReference type="GO" id="GO:0005524">
    <property type="term" value="F:ATP binding"/>
    <property type="evidence" value="ECO:0007669"/>
    <property type="project" value="UniProtKB-KW"/>
</dbReference>
<feature type="domain" description="Histidine kinase" evidence="25">
    <location>
        <begin position="148"/>
        <end position="365"/>
    </location>
</feature>
<dbReference type="CDD" id="cd06225">
    <property type="entry name" value="HAMP"/>
    <property type="match status" value="1"/>
</dbReference>
<dbReference type="SMART" id="SM00387">
    <property type="entry name" value="HATPase_c"/>
    <property type="match status" value="1"/>
</dbReference>
<feature type="region of interest" description="Disordered" evidence="23">
    <location>
        <begin position="1"/>
        <end position="29"/>
    </location>
</feature>
<evidence type="ECO:0000259" key="25">
    <source>
        <dbReference type="PROSITE" id="PS50109"/>
    </source>
</evidence>
<dbReference type="GO" id="GO:0005886">
    <property type="term" value="C:plasma membrane"/>
    <property type="evidence" value="ECO:0007669"/>
    <property type="project" value="UniProtKB-SubCell"/>
</dbReference>
<dbReference type="PANTHER" id="PTHR44936:SF9">
    <property type="entry name" value="SENSOR PROTEIN CREC"/>
    <property type="match status" value="1"/>
</dbReference>
<comment type="cofactor">
    <cofactor evidence="2">
        <name>Mn(2+)</name>
        <dbReference type="ChEBI" id="CHEBI:29035"/>
    </cofactor>
</comment>
<organism evidence="27 28">
    <name type="scientific">Cellulomonas marina</name>
    <dbReference type="NCBI Taxonomy" id="988821"/>
    <lineage>
        <taxon>Bacteria</taxon>
        <taxon>Bacillati</taxon>
        <taxon>Actinomycetota</taxon>
        <taxon>Actinomycetes</taxon>
        <taxon>Micrococcales</taxon>
        <taxon>Cellulomonadaceae</taxon>
        <taxon>Cellulomonas</taxon>
    </lineage>
</organism>
<dbReference type="InterPro" id="IPR050980">
    <property type="entry name" value="2C_sensor_his_kinase"/>
</dbReference>
<dbReference type="SUPFAM" id="SSF158472">
    <property type="entry name" value="HAMP domain-like"/>
    <property type="match status" value="1"/>
</dbReference>
<evidence type="ECO:0000256" key="24">
    <source>
        <dbReference type="SAM" id="Phobius"/>
    </source>
</evidence>
<evidence type="ECO:0000256" key="21">
    <source>
        <dbReference type="ARBA" id="ARBA00040454"/>
    </source>
</evidence>
<feature type="compositionally biased region" description="Basic and acidic residues" evidence="23">
    <location>
        <begin position="1"/>
        <end position="12"/>
    </location>
</feature>
<evidence type="ECO:0000256" key="17">
    <source>
        <dbReference type="ARBA" id="ARBA00023012"/>
    </source>
</evidence>
<dbReference type="InterPro" id="IPR036097">
    <property type="entry name" value="HisK_dim/P_sf"/>
</dbReference>
<evidence type="ECO:0000313" key="28">
    <source>
        <dbReference type="Proteomes" id="UP000199012"/>
    </source>
</evidence>
<evidence type="ECO:0000256" key="13">
    <source>
        <dbReference type="ARBA" id="ARBA00022840"/>
    </source>
</evidence>
<proteinExistence type="predicted"/>
<evidence type="ECO:0000256" key="7">
    <source>
        <dbReference type="ARBA" id="ARBA00022553"/>
    </source>
</evidence>
<dbReference type="InterPro" id="IPR036890">
    <property type="entry name" value="HATPase_C_sf"/>
</dbReference>
<evidence type="ECO:0000256" key="8">
    <source>
        <dbReference type="ARBA" id="ARBA00022679"/>
    </source>
</evidence>
<dbReference type="Gene3D" id="1.10.287.130">
    <property type="match status" value="1"/>
</dbReference>
<evidence type="ECO:0000256" key="22">
    <source>
        <dbReference type="ARBA" id="ARBA00041776"/>
    </source>
</evidence>
<dbReference type="PRINTS" id="PR00344">
    <property type="entry name" value="BCTRLSENSOR"/>
</dbReference>
<dbReference type="InterPro" id="IPR003660">
    <property type="entry name" value="HAMP_dom"/>
</dbReference>
<dbReference type="PANTHER" id="PTHR44936">
    <property type="entry name" value="SENSOR PROTEIN CREC"/>
    <property type="match status" value="1"/>
</dbReference>
<keyword evidence="6" id="KW-1003">Cell membrane</keyword>
<dbReference type="SMART" id="SM00388">
    <property type="entry name" value="HisKA"/>
    <property type="match status" value="1"/>
</dbReference>
<evidence type="ECO:0000256" key="16">
    <source>
        <dbReference type="ARBA" id="ARBA00022989"/>
    </source>
</evidence>
<dbReference type="STRING" id="988821.SAMN05421867_10182"/>
<evidence type="ECO:0000256" key="1">
    <source>
        <dbReference type="ARBA" id="ARBA00000085"/>
    </source>
</evidence>
<keyword evidence="16 24" id="KW-1133">Transmembrane helix</keyword>
<protein>
    <recommendedName>
        <fullName evidence="21">Signal transduction histidine-protein kinase/phosphatase MprB</fullName>
        <ecNumber evidence="5">2.7.13.3</ecNumber>
    </recommendedName>
    <alternativeName>
        <fullName evidence="22">Mycobacterial persistence regulator B</fullName>
    </alternativeName>
</protein>
<keyword evidence="13" id="KW-0067">ATP-binding</keyword>
<feature type="compositionally biased region" description="Low complexity" evidence="23">
    <location>
        <begin position="364"/>
        <end position="393"/>
    </location>
</feature>
<dbReference type="Pfam" id="PF02518">
    <property type="entry name" value="HATPase_c"/>
    <property type="match status" value="1"/>
</dbReference>
<comment type="cofactor">
    <cofactor evidence="3">
        <name>Mg(2+)</name>
        <dbReference type="ChEBI" id="CHEBI:18420"/>
    </cofactor>
</comment>
<reference evidence="27 28" key="1">
    <citation type="submission" date="2016-10" db="EMBL/GenBank/DDBJ databases">
        <authorList>
            <person name="de Groot N.N."/>
        </authorList>
    </citation>
    <scope>NUCLEOTIDE SEQUENCE [LARGE SCALE GENOMIC DNA]</scope>
    <source>
        <strain evidence="27 28">CGMCC 4.6945</strain>
    </source>
</reference>
<evidence type="ECO:0000256" key="23">
    <source>
        <dbReference type="SAM" id="MobiDB-lite"/>
    </source>
</evidence>
<dbReference type="RefSeq" id="WP_373308399.1">
    <property type="nucleotide sequence ID" value="NZ_BONM01000005.1"/>
</dbReference>
<evidence type="ECO:0000256" key="5">
    <source>
        <dbReference type="ARBA" id="ARBA00012438"/>
    </source>
</evidence>
<dbReference type="InterPro" id="IPR003661">
    <property type="entry name" value="HisK_dim/P_dom"/>
</dbReference>
<dbReference type="InterPro" id="IPR004358">
    <property type="entry name" value="Sig_transdc_His_kin-like_C"/>
</dbReference>
<keyword evidence="12" id="KW-0378">Hydrolase</keyword>
<keyword evidence="19" id="KW-0843">Virulence</keyword>
<dbReference type="FunFam" id="1.10.287.130:FF:000001">
    <property type="entry name" value="Two-component sensor histidine kinase"/>
    <property type="match status" value="1"/>
</dbReference>
<dbReference type="Gene3D" id="3.30.565.10">
    <property type="entry name" value="Histidine kinase-like ATPase, C-terminal domain"/>
    <property type="match status" value="1"/>
</dbReference>
<gene>
    <name evidence="27" type="ORF">SAMN05421867_10182</name>
</gene>
<dbReference type="Pfam" id="PF00672">
    <property type="entry name" value="HAMP"/>
    <property type="match status" value="1"/>
</dbReference>
<dbReference type="PROSITE" id="PS50109">
    <property type="entry name" value="HIS_KIN"/>
    <property type="match status" value="1"/>
</dbReference>
<dbReference type="Proteomes" id="UP000199012">
    <property type="component" value="Unassembled WGS sequence"/>
</dbReference>
<dbReference type="Gene3D" id="1.10.8.500">
    <property type="entry name" value="HAMP domain in histidine kinase"/>
    <property type="match status" value="1"/>
</dbReference>
<accession>A0A1I0V133</accession>
<feature type="region of interest" description="Disordered" evidence="23">
    <location>
        <begin position="363"/>
        <end position="393"/>
    </location>
</feature>
<dbReference type="GO" id="GO:0000155">
    <property type="term" value="F:phosphorelay sensor kinase activity"/>
    <property type="evidence" value="ECO:0007669"/>
    <property type="project" value="InterPro"/>
</dbReference>
<keyword evidence="20" id="KW-0464">Manganese</keyword>
<dbReference type="InterPro" id="IPR005467">
    <property type="entry name" value="His_kinase_dom"/>
</dbReference>